<proteinExistence type="predicted"/>
<organism evidence="1 2">
    <name type="scientific">Saccharopolyspora erythraea</name>
    <name type="common">Streptomyces erythraeus</name>
    <dbReference type="NCBI Taxonomy" id="1836"/>
    <lineage>
        <taxon>Bacteria</taxon>
        <taxon>Bacillati</taxon>
        <taxon>Actinomycetota</taxon>
        <taxon>Actinomycetes</taxon>
        <taxon>Pseudonocardiales</taxon>
        <taxon>Pseudonocardiaceae</taxon>
        <taxon>Saccharopolyspora</taxon>
    </lineage>
</organism>
<protein>
    <submittedName>
        <fullName evidence="1">Uncharacterized protein</fullName>
    </submittedName>
</protein>
<evidence type="ECO:0000313" key="1">
    <source>
        <dbReference type="EMBL" id="GAA0540578.1"/>
    </source>
</evidence>
<sequence length="109" mass="11130">MTPPAARAGDSTVTGEPTGIWGASLVTWPGQAGPTAGCRHCGAVLGSLARGWEGIAGRVSLGPEDLGGDVRVHESLTAVAHVCPDCVTALWVDTEPAAGKSWRDFALHT</sequence>
<keyword evidence="2" id="KW-1185">Reference proteome</keyword>
<name>A0ABN1DDP5_SACER</name>
<dbReference type="RefSeq" id="WP_009949846.1">
    <property type="nucleotide sequence ID" value="NZ_BAAAGS010000032.1"/>
</dbReference>
<dbReference type="EMBL" id="BAAAGS010000032">
    <property type="protein sequence ID" value="GAA0540578.1"/>
    <property type="molecule type" value="Genomic_DNA"/>
</dbReference>
<gene>
    <name evidence="1" type="ORF">GCM10009533_44540</name>
</gene>
<reference evidence="1 2" key="1">
    <citation type="journal article" date="2019" name="Int. J. Syst. Evol. Microbiol.">
        <title>The Global Catalogue of Microorganisms (GCM) 10K type strain sequencing project: providing services to taxonomists for standard genome sequencing and annotation.</title>
        <authorList>
            <consortium name="The Broad Institute Genomics Platform"/>
            <consortium name="The Broad Institute Genome Sequencing Center for Infectious Disease"/>
            <person name="Wu L."/>
            <person name="Ma J."/>
        </authorList>
    </citation>
    <scope>NUCLEOTIDE SEQUENCE [LARGE SCALE GENOMIC DNA]</scope>
    <source>
        <strain evidence="1 2">JCM 10303</strain>
    </source>
</reference>
<dbReference type="Proteomes" id="UP001500729">
    <property type="component" value="Unassembled WGS sequence"/>
</dbReference>
<evidence type="ECO:0000313" key="2">
    <source>
        <dbReference type="Proteomes" id="UP001500729"/>
    </source>
</evidence>
<comment type="caution">
    <text evidence="1">The sequence shown here is derived from an EMBL/GenBank/DDBJ whole genome shotgun (WGS) entry which is preliminary data.</text>
</comment>
<accession>A0ABN1DDP5</accession>